<sequence>MYILCPRVVPGLLFLMNIGWTCVILISDTLIVCGWFIWTPVWPRTGRHGAASKRLIVFKTLISKWPSAEASSSTSSLHPLAI</sequence>
<proteinExistence type="predicted"/>
<keyword evidence="3" id="KW-1185">Reference proteome</keyword>
<feature type="transmembrane region" description="Helical" evidence="1">
    <location>
        <begin position="12"/>
        <end position="38"/>
    </location>
</feature>
<dbReference type="Proteomes" id="UP000076532">
    <property type="component" value="Unassembled WGS sequence"/>
</dbReference>
<evidence type="ECO:0000256" key="1">
    <source>
        <dbReference type="SAM" id="Phobius"/>
    </source>
</evidence>
<dbReference type="EMBL" id="KV417550">
    <property type="protein sequence ID" value="KZP21081.1"/>
    <property type="molecule type" value="Genomic_DNA"/>
</dbReference>
<dbReference type="AlphaFoldDB" id="A0A166JPN7"/>
<evidence type="ECO:0000313" key="3">
    <source>
        <dbReference type="Proteomes" id="UP000076532"/>
    </source>
</evidence>
<keyword evidence="1" id="KW-0812">Transmembrane</keyword>
<organism evidence="2 3">
    <name type="scientific">Athelia psychrophila</name>
    <dbReference type="NCBI Taxonomy" id="1759441"/>
    <lineage>
        <taxon>Eukaryota</taxon>
        <taxon>Fungi</taxon>
        <taxon>Dikarya</taxon>
        <taxon>Basidiomycota</taxon>
        <taxon>Agaricomycotina</taxon>
        <taxon>Agaricomycetes</taxon>
        <taxon>Agaricomycetidae</taxon>
        <taxon>Atheliales</taxon>
        <taxon>Atheliaceae</taxon>
        <taxon>Athelia</taxon>
    </lineage>
</organism>
<gene>
    <name evidence="2" type="ORF">FIBSPDRAFT_524202</name>
</gene>
<keyword evidence="1" id="KW-0472">Membrane</keyword>
<reference evidence="2 3" key="1">
    <citation type="journal article" date="2016" name="Mol. Biol. Evol.">
        <title>Comparative Genomics of Early-Diverging Mushroom-Forming Fungi Provides Insights into the Origins of Lignocellulose Decay Capabilities.</title>
        <authorList>
            <person name="Nagy L.G."/>
            <person name="Riley R."/>
            <person name="Tritt A."/>
            <person name="Adam C."/>
            <person name="Daum C."/>
            <person name="Floudas D."/>
            <person name="Sun H."/>
            <person name="Yadav J.S."/>
            <person name="Pangilinan J."/>
            <person name="Larsson K.H."/>
            <person name="Matsuura K."/>
            <person name="Barry K."/>
            <person name="Labutti K."/>
            <person name="Kuo R."/>
            <person name="Ohm R.A."/>
            <person name="Bhattacharya S.S."/>
            <person name="Shirouzu T."/>
            <person name="Yoshinaga Y."/>
            <person name="Martin F.M."/>
            <person name="Grigoriev I.V."/>
            <person name="Hibbett D.S."/>
        </authorList>
    </citation>
    <scope>NUCLEOTIDE SEQUENCE [LARGE SCALE GENOMIC DNA]</scope>
    <source>
        <strain evidence="2 3">CBS 109695</strain>
    </source>
</reference>
<name>A0A166JPN7_9AGAM</name>
<protein>
    <submittedName>
        <fullName evidence="2">Uncharacterized protein</fullName>
    </submittedName>
</protein>
<evidence type="ECO:0000313" key="2">
    <source>
        <dbReference type="EMBL" id="KZP21081.1"/>
    </source>
</evidence>
<keyword evidence="1" id="KW-1133">Transmembrane helix</keyword>
<accession>A0A166JPN7</accession>